<dbReference type="PANTHER" id="PTHR43163">
    <property type="entry name" value="DIPEPTIDE TRANSPORT SYSTEM PERMEASE PROTEIN DPPB-RELATED"/>
    <property type="match status" value="1"/>
</dbReference>
<comment type="similarity">
    <text evidence="7">Belongs to the binding-protein-dependent transport system permease family.</text>
</comment>
<dbReference type="Pfam" id="PF00528">
    <property type="entry name" value="BPD_transp_1"/>
    <property type="match status" value="1"/>
</dbReference>
<feature type="transmembrane region" description="Helical" evidence="7">
    <location>
        <begin position="311"/>
        <end position="337"/>
    </location>
</feature>
<dbReference type="Gene3D" id="1.10.3720.10">
    <property type="entry name" value="MetI-like"/>
    <property type="match status" value="1"/>
</dbReference>
<dbReference type="Proteomes" id="UP001431656">
    <property type="component" value="Chromosome"/>
</dbReference>
<evidence type="ECO:0000256" key="7">
    <source>
        <dbReference type="RuleBase" id="RU363032"/>
    </source>
</evidence>
<feature type="transmembrane region" description="Helical" evidence="7">
    <location>
        <begin position="127"/>
        <end position="150"/>
    </location>
</feature>
<keyword evidence="4 7" id="KW-0812">Transmembrane</keyword>
<dbReference type="AlphaFoldDB" id="A0AAN0MFR3"/>
<evidence type="ECO:0000256" key="1">
    <source>
        <dbReference type="ARBA" id="ARBA00004651"/>
    </source>
</evidence>
<dbReference type="SUPFAM" id="SSF161098">
    <property type="entry name" value="MetI-like"/>
    <property type="match status" value="1"/>
</dbReference>
<keyword evidence="5 7" id="KW-1133">Transmembrane helix</keyword>
<dbReference type="InterPro" id="IPR035906">
    <property type="entry name" value="MetI-like_sf"/>
</dbReference>
<feature type="transmembrane region" description="Helical" evidence="7">
    <location>
        <begin position="35"/>
        <end position="53"/>
    </location>
</feature>
<evidence type="ECO:0000259" key="8">
    <source>
        <dbReference type="PROSITE" id="PS50928"/>
    </source>
</evidence>
<name>A0AAN0MFR3_9ACTN</name>
<keyword evidence="6 7" id="KW-0472">Membrane</keyword>
<evidence type="ECO:0000313" key="10">
    <source>
        <dbReference type="Proteomes" id="UP001431656"/>
    </source>
</evidence>
<dbReference type="EMBL" id="AP028056">
    <property type="protein sequence ID" value="BEH01509.1"/>
    <property type="molecule type" value="Genomic_DNA"/>
</dbReference>
<gene>
    <name evidence="9" type="ORF">brsh051_07900</name>
</gene>
<dbReference type="RefSeq" id="WP_286267777.1">
    <property type="nucleotide sequence ID" value="NZ_AP028056.1"/>
</dbReference>
<dbReference type="GO" id="GO:0005886">
    <property type="term" value="C:plasma membrane"/>
    <property type="evidence" value="ECO:0007669"/>
    <property type="project" value="UniProtKB-SubCell"/>
</dbReference>
<feature type="transmembrane region" description="Helical" evidence="7">
    <location>
        <begin position="162"/>
        <end position="187"/>
    </location>
</feature>
<dbReference type="PANTHER" id="PTHR43163:SF9">
    <property type="entry name" value="ABC TRANSPORTER PERMEASE PROTEIN"/>
    <property type="match status" value="1"/>
</dbReference>
<dbReference type="GO" id="GO:0055085">
    <property type="term" value="P:transmembrane transport"/>
    <property type="evidence" value="ECO:0007669"/>
    <property type="project" value="InterPro"/>
</dbReference>
<reference evidence="9" key="1">
    <citation type="journal article" date="2024" name="Int. J. Syst. Evol. Microbiol.">
        <title>Brooklawnia propionicigenes sp. nov., a facultatively anaerobic, propionate-producing bacterium isolated from a methanogenic reactor treating waste from cattle farms.</title>
        <authorList>
            <person name="Akita Y."/>
            <person name="Ueki A."/>
            <person name="Tonouchi A."/>
            <person name="Sugawara Y."/>
            <person name="Honma S."/>
            <person name="Kaku N."/>
            <person name="Ueki K."/>
        </authorList>
    </citation>
    <scope>NUCLEOTIDE SEQUENCE</scope>
    <source>
        <strain evidence="9">SH051</strain>
    </source>
</reference>
<keyword evidence="10" id="KW-1185">Reference proteome</keyword>
<evidence type="ECO:0000313" key="9">
    <source>
        <dbReference type="EMBL" id="BEH01509.1"/>
    </source>
</evidence>
<evidence type="ECO:0000256" key="4">
    <source>
        <dbReference type="ARBA" id="ARBA00022692"/>
    </source>
</evidence>
<dbReference type="KEGG" id="broo:brsh051_07900"/>
<evidence type="ECO:0000256" key="5">
    <source>
        <dbReference type="ARBA" id="ARBA00022989"/>
    </source>
</evidence>
<accession>A0AAN0MFR3</accession>
<evidence type="ECO:0000256" key="2">
    <source>
        <dbReference type="ARBA" id="ARBA00022448"/>
    </source>
</evidence>
<keyword evidence="2 7" id="KW-0813">Transport</keyword>
<dbReference type="InterPro" id="IPR000515">
    <property type="entry name" value="MetI-like"/>
</dbReference>
<keyword evidence="3" id="KW-1003">Cell membrane</keyword>
<dbReference type="CDD" id="cd06261">
    <property type="entry name" value="TM_PBP2"/>
    <property type="match status" value="1"/>
</dbReference>
<dbReference type="PROSITE" id="PS50928">
    <property type="entry name" value="ABC_TM1"/>
    <property type="match status" value="1"/>
</dbReference>
<evidence type="ECO:0000256" key="3">
    <source>
        <dbReference type="ARBA" id="ARBA00022475"/>
    </source>
</evidence>
<protein>
    <submittedName>
        <fullName evidence="9">ABC transporter permease</fullName>
    </submittedName>
</protein>
<feature type="domain" description="ABC transmembrane type-1" evidence="8">
    <location>
        <begin position="123"/>
        <end position="330"/>
    </location>
</feature>
<comment type="subcellular location">
    <subcellularLocation>
        <location evidence="1 7">Cell membrane</location>
        <topology evidence="1 7">Multi-pass membrane protein</topology>
    </subcellularLocation>
</comment>
<sequence>MSATAVVTPRRERKPAEAIRRGRPAAIMRLILRRLGWLVPLLVALSLLVFALAELSPADASSAFLGSQDEFTSGAGRQGVEQAIAQLPWWQTWLRWLAGLVTGDLGYSMSARMPVADVVSARLPWTLLLMGGGLLLGFAVSIPLAVVAARRPGRLVSRMLDMVMWVVSAVPPFLIGLGLIAVFSLSLRALPAGGISTPGMPGGIADTVRHLILPVTAVAIGQLPWITLHLRKALVEASGDPGVRAARLRGVPERTVFARHILPTAMIPVLAITGARLTEVIAGSVLVEQIFSWPGLGQSLVSAALAQDFPLLGVVSMLLAAMALIGGLLADVALVWLDPRTDPHEL</sequence>
<evidence type="ECO:0000256" key="6">
    <source>
        <dbReference type="ARBA" id="ARBA00023136"/>
    </source>
</evidence>
<proteinExistence type="inferred from homology"/>
<organism evidence="9 10">
    <name type="scientific">Brooklawnia propionicigenes</name>
    <dbReference type="NCBI Taxonomy" id="3041175"/>
    <lineage>
        <taxon>Bacteria</taxon>
        <taxon>Bacillati</taxon>
        <taxon>Actinomycetota</taxon>
        <taxon>Actinomycetes</taxon>
        <taxon>Propionibacteriales</taxon>
        <taxon>Propionibacteriaceae</taxon>
        <taxon>Brooklawnia</taxon>
    </lineage>
</organism>